<comment type="similarity">
    <text evidence="1">Belongs to the carbon-nitrogen hydrolase superfamily. Nitrilase family.</text>
</comment>
<evidence type="ECO:0000313" key="3">
    <source>
        <dbReference type="EMBL" id="KLN62561.1"/>
    </source>
</evidence>
<dbReference type="PATRIC" id="fig|1489064.4.peg.1647"/>
<evidence type="ECO:0000259" key="2">
    <source>
        <dbReference type="PROSITE" id="PS50263"/>
    </source>
</evidence>
<protein>
    <submittedName>
        <fullName evidence="3">Carbon-nitrogen hydrolase</fullName>
    </submittedName>
</protein>
<dbReference type="GO" id="GO:0000257">
    <property type="term" value="F:nitrilase activity"/>
    <property type="evidence" value="ECO:0007669"/>
    <property type="project" value="UniProtKB-ARBA"/>
</dbReference>
<dbReference type="CDD" id="cd07564">
    <property type="entry name" value="nitrilases_CHs"/>
    <property type="match status" value="1"/>
</dbReference>
<dbReference type="InterPro" id="IPR000132">
    <property type="entry name" value="Nitrilase/CN_hydratase_CS"/>
</dbReference>
<reference evidence="3 4" key="1">
    <citation type="submission" date="2015-03" db="EMBL/GenBank/DDBJ databases">
        <title>Genome Sequence of Kiloniella spongiae MEBiC09566, isolated from a marine sponge.</title>
        <authorList>
            <person name="Shao Z."/>
            <person name="Wang L."/>
            <person name="Li X."/>
        </authorList>
    </citation>
    <scope>NUCLEOTIDE SEQUENCE [LARGE SCALE GENOMIC DNA]</scope>
    <source>
        <strain evidence="3 4">MEBiC09566</strain>
    </source>
</reference>
<dbReference type="PANTHER" id="PTHR46044">
    <property type="entry name" value="NITRILASE"/>
    <property type="match status" value="1"/>
</dbReference>
<dbReference type="PROSITE" id="PS50263">
    <property type="entry name" value="CN_HYDROLASE"/>
    <property type="match status" value="1"/>
</dbReference>
<accession>A0A0H2MK49</accession>
<dbReference type="PANTHER" id="PTHR46044:SF1">
    <property type="entry name" value="CN HYDROLASE DOMAIN-CONTAINING PROTEIN"/>
    <property type="match status" value="1"/>
</dbReference>
<dbReference type="Proteomes" id="UP000035444">
    <property type="component" value="Unassembled WGS sequence"/>
</dbReference>
<dbReference type="InterPro" id="IPR044149">
    <property type="entry name" value="Nitrilases_CHs"/>
</dbReference>
<dbReference type="InterPro" id="IPR003010">
    <property type="entry name" value="C-N_Hydrolase"/>
</dbReference>
<evidence type="ECO:0000313" key="4">
    <source>
        <dbReference type="Proteomes" id="UP000035444"/>
    </source>
</evidence>
<keyword evidence="4" id="KW-1185">Reference proteome</keyword>
<evidence type="ECO:0000256" key="1">
    <source>
        <dbReference type="ARBA" id="ARBA00008129"/>
    </source>
</evidence>
<sequence length="320" mass="35584">MSANKDLLTVGLAQITPIWLNREATIEKIIDYINQAADQGCDLVGFGEALAPGYPFWLDRTDGARFNNEIQKEIHAKYLDEGVCIERGDLASVCETAKVREIAVYVGIMERPLDRAGHSLYCTLVYIDKQGQIGSVHRKLMPTYEERLAWAPGDGHGLRTHALGEFTVGGLNCWENWMPLARASLYAQGEDLHFSCWPGGDHNTHDLPGFIAKESRSYTMFVCGLMQIEDITDDIPHADLIRAGESTGLLANGGSCLMGPDGKWIIEPIVGEERLAVATIDHKLVRRERQNFDPAGHYSRPDVTQLTVNRERQSTVKFTG</sequence>
<dbReference type="STRING" id="1489064.WH96_03550"/>
<feature type="domain" description="CN hydrolase" evidence="2">
    <location>
        <begin position="8"/>
        <end position="282"/>
    </location>
</feature>
<proteinExistence type="inferred from homology"/>
<dbReference type="RefSeq" id="WP_047762683.1">
    <property type="nucleotide sequence ID" value="NZ_LAQL01000002.1"/>
</dbReference>
<dbReference type="PROSITE" id="PS00921">
    <property type="entry name" value="NITRIL_CHT_2"/>
    <property type="match status" value="1"/>
</dbReference>
<gene>
    <name evidence="3" type="ORF">WH96_03550</name>
</gene>
<dbReference type="AlphaFoldDB" id="A0A0H2MK49"/>
<dbReference type="SUPFAM" id="SSF56317">
    <property type="entry name" value="Carbon-nitrogen hydrolase"/>
    <property type="match status" value="1"/>
</dbReference>
<dbReference type="Pfam" id="PF00795">
    <property type="entry name" value="CN_hydrolase"/>
    <property type="match status" value="1"/>
</dbReference>
<comment type="caution">
    <text evidence="3">The sequence shown here is derived from an EMBL/GenBank/DDBJ whole genome shotgun (WGS) entry which is preliminary data.</text>
</comment>
<dbReference type="Gene3D" id="3.60.110.10">
    <property type="entry name" value="Carbon-nitrogen hydrolase"/>
    <property type="match status" value="1"/>
</dbReference>
<organism evidence="3 4">
    <name type="scientific">Kiloniella spongiae</name>
    <dbReference type="NCBI Taxonomy" id="1489064"/>
    <lineage>
        <taxon>Bacteria</taxon>
        <taxon>Pseudomonadati</taxon>
        <taxon>Pseudomonadota</taxon>
        <taxon>Alphaproteobacteria</taxon>
        <taxon>Rhodospirillales</taxon>
        <taxon>Kiloniellaceae</taxon>
        <taxon>Kiloniella</taxon>
    </lineage>
</organism>
<dbReference type="EMBL" id="LAQL01000002">
    <property type="protein sequence ID" value="KLN62561.1"/>
    <property type="molecule type" value="Genomic_DNA"/>
</dbReference>
<name>A0A0H2MK49_9PROT</name>
<keyword evidence="3" id="KW-0378">Hydrolase</keyword>
<dbReference type="InterPro" id="IPR036526">
    <property type="entry name" value="C-N_Hydrolase_sf"/>
</dbReference>
<dbReference type="OrthoDB" id="9803803at2"/>